<gene>
    <name evidence="4" type="ORF">HT134_27445</name>
</gene>
<evidence type="ECO:0000256" key="1">
    <source>
        <dbReference type="ARBA" id="ARBA00022801"/>
    </source>
</evidence>
<dbReference type="Pfam" id="PF07859">
    <property type="entry name" value="Abhydrolase_3"/>
    <property type="match status" value="1"/>
</dbReference>
<feature type="compositionally biased region" description="Basic and acidic residues" evidence="2">
    <location>
        <begin position="40"/>
        <end position="53"/>
    </location>
</feature>
<protein>
    <submittedName>
        <fullName evidence="4">Alpha/beta hydrolase</fullName>
    </submittedName>
</protein>
<dbReference type="InterPro" id="IPR029058">
    <property type="entry name" value="AB_hydrolase_fold"/>
</dbReference>
<name>A0A7Y6MEB7_9ACTN</name>
<keyword evidence="1 4" id="KW-0378">Hydrolase</keyword>
<feature type="domain" description="Alpha/beta hydrolase fold-3" evidence="3">
    <location>
        <begin position="98"/>
        <end position="308"/>
    </location>
</feature>
<sequence>MTTLSFSGTLTGLDPDELAETRAVNARTERMLDRQTPLHLQDDAPAAREERRSGGGGFPPVVLLPEARWRTVTTPDGRRVPLRVVVPEGGGQPDGVYLHYHGGGGVIGSADGQDSRLRDLAQAANVAVLSVEYRLAPEHPYPAGTDDAAQAALWLVENAAAEFGTDRLVIGGESAGARLSVTTLVRLRDRHGVPPAEVFRAAQLSFGTYDLALGTPSARGAGERNRLINTPVLAWFHERTLPGRSAEERLDPDISPLHADLRGLPPARFVVGTEDPVLDDTLFMAARWWAAGNETELVVAAEGWHGFTLFPTTLARRELAAQHEFVRAAVNAGGGV</sequence>
<dbReference type="InterPro" id="IPR050300">
    <property type="entry name" value="GDXG_lipolytic_enzyme"/>
</dbReference>
<dbReference type="RefSeq" id="WP_175603339.1">
    <property type="nucleotide sequence ID" value="NZ_JABWGO010000007.1"/>
</dbReference>
<dbReference type="PANTHER" id="PTHR48081:SF8">
    <property type="entry name" value="ALPHA_BETA HYDROLASE FOLD-3 DOMAIN-CONTAINING PROTEIN-RELATED"/>
    <property type="match status" value="1"/>
</dbReference>
<dbReference type="Gene3D" id="3.40.50.1820">
    <property type="entry name" value="alpha/beta hydrolase"/>
    <property type="match status" value="1"/>
</dbReference>
<dbReference type="PANTHER" id="PTHR48081">
    <property type="entry name" value="AB HYDROLASE SUPERFAMILY PROTEIN C4A8.06C"/>
    <property type="match status" value="1"/>
</dbReference>
<evidence type="ECO:0000313" key="5">
    <source>
        <dbReference type="Proteomes" id="UP000546126"/>
    </source>
</evidence>
<feature type="region of interest" description="Disordered" evidence="2">
    <location>
        <begin position="28"/>
        <end position="59"/>
    </location>
</feature>
<dbReference type="InterPro" id="IPR013094">
    <property type="entry name" value="AB_hydrolase_3"/>
</dbReference>
<evidence type="ECO:0000313" key="4">
    <source>
        <dbReference type="EMBL" id="NUW43835.1"/>
    </source>
</evidence>
<evidence type="ECO:0000256" key="2">
    <source>
        <dbReference type="SAM" id="MobiDB-lite"/>
    </source>
</evidence>
<organism evidence="4 5">
    <name type="scientific">Nonomuraea rhodomycinica</name>
    <dbReference type="NCBI Taxonomy" id="1712872"/>
    <lineage>
        <taxon>Bacteria</taxon>
        <taxon>Bacillati</taxon>
        <taxon>Actinomycetota</taxon>
        <taxon>Actinomycetes</taxon>
        <taxon>Streptosporangiales</taxon>
        <taxon>Streptosporangiaceae</taxon>
        <taxon>Nonomuraea</taxon>
    </lineage>
</organism>
<dbReference type="GO" id="GO:0016787">
    <property type="term" value="F:hydrolase activity"/>
    <property type="evidence" value="ECO:0007669"/>
    <property type="project" value="UniProtKB-KW"/>
</dbReference>
<reference evidence="4 5" key="1">
    <citation type="submission" date="2020-06" db="EMBL/GenBank/DDBJ databases">
        <authorList>
            <person name="Chanama M."/>
        </authorList>
    </citation>
    <scope>NUCLEOTIDE SEQUENCE [LARGE SCALE GENOMIC DNA]</scope>
    <source>
        <strain evidence="4 5">TBRC6557</strain>
    </source>
</reference>
<comment type="caution">
    <text evidence="4">The sequence shown here is derived from an EMBL/GenBank/DDBJ whole genome shotgun (WGS) entry which is preliminary data.</text>
</comment>
<dbReference type="Proteomes" id="UP000546126">
    <property type="component" value="Unassembled WGS sequence"/>
</dbReference>
<dbReference type="EMBL" id="JABWGO010000007">
    <property type="protein sequence ID" value="NUW43835.1"/>
    <property type="molecule type" value="Genomic_DNA"/>
</dbReference>
<proteinExistence type="predicted"/>
<dbReference type="AlphaFoldDB" id="A0A7Y6MEB7"/>
<evidence type="ECO:0000259" key="3">
    <source>
        <dbReference type="Pfam" id="PF07859"/>
    </source>
</evidence>
<accession>A0A7Y6MEB7</accession>
<keyword evidence="5" id="KW-1185">Reference proteome</keyword>
<dbReference type="SUPFAM" id="SSF53474">
    <property type="entry name" value="alpha/beta-Hydrolases"/>
    <property type="match status" value="1"/>
</dbReference>